<gene>
    <name evidence="1" type="ORF">CLG96_15285</name>
</gene>
<name>A0A2T5FUZ9_9SPHN</name>
<dbReference type="InterPro" id="IPR010848">
    <property type="entry name" value="DUF1465"/>
</dbReference>
<organism evidence="1 2">
    <name type="scientific">Sphingomonas oleivorans</name>
    <dbReference type="NCBI Taxonomy" id="1735121"/>
    <lineage>
        <taxon>Bacteria</taxon>
        <taxon>Pseudomonadati</taxon>
        <taxon>Pseudomonadota</taxon>
        <taxon>Alphaproteobacteria</taxon>
        <taxon>Sphingomonadales</taxon>
        <taxon>Sphingomonadaceae</taxon>
        <taxon>Sphingomonas</taxon>
    </lineage>
</organism>
<dbReference type="Proteomes" id="UP000244162">
    <property type="component" value="Unassembled WGS sequence"/>
</dbReference>
<sequence>MAEGAKELKLTTRLIDALYTEAMLLADEARAYFDERGAQDRETLAPAMQVAFSCEALKATTRLMQVLAWLLNRRATEVGELTADAPSGTLGEAPESDADLVATLPPVAREMIEATIDLYERARRIDRGIGPQVPPDSPAHGLFHRLERSFRAGEPQQP</sequence>
<dbReference type="EMBL" id="NWBU01000015">
    <property type="protein sequence ID" value="PTQ08556.1"/>
    <property type="molecule type" value="Genomic_DNA"/>
</dbReference>
<dbReference type="RefSeq" id="WP_107969150.1">
    <property type="nucleotide sequence ID" value="NZ_NWBU01000015.1"/>
</dbReference>
<protein>
    <recommendedName>
        <fullName evidence="3">Regulator of CtrA degradation rcdA</fullName>
    </recommendedName>
</protein>
<evidence type="ECO:0008006" key="3">
    <source>
        <dbReference type="Google" id="ProtNLM"/>
    </source>
</evidence>
<comment type="caution">
    <text evidence="1">The sequence shown here is derived from an EMBL/GenBank/DDBJ whole genome shotgun (WGS) entry which is preliminary data.</text>
</comment>
<dbReference type="Pfam" id="PF07323">
    <property type="entry name" value="DUF1465"/>
    <property type="match status" value="1"/>
</dbReference>
<evidence type="ECO:0000313" key="1">
    <source>
        <dbReference type="EMBL" id="PTQ08556.1"/>
    </source>
</evidence>
<dbReference type="OrthoDB" id="9799531at2"/>
<dbReference type="Gene3D" id="1.10.8.930">
    <property type="entry name" value="Protein of unknown function DUF1465"/>
    <property type="match status" value="1"/>
</dbReference>
<evidence type="ECO:0000313" key="2">
    <source>
        <dbReference type="Proteomes" id="UP000244162"/>
    </source>
</evidence>
<keyword evidence="2" id="KW-1185">Reference proteome</keyword>
<accession>A0A2T5FUZ9</accession>
<reference evidence="1 2" key="1">
    <citation type="submission" date="2017-09" db="EMBL/GenBank/DDBJ databases">
        <title>Sphingomonas panjinensis sp.nov., isolated from oil-contaminated soil.</title>
        <authorList>
            <person name="Wang L."/>
            <person name="Chen L."/>
        </authorList>
    </citation>
    <scope>NUCLEOTIDE SEQUENCE [LARGE SCALE GENOMIC DNA]</scope>
    <source>
        <strain evidence="1 2">FW-11</strain>
    </source>
</reference>
<dbReference type="AlphaFoldDB" id="A0A2T5FUZ9"/>
<dbReference type="InterPro" id="IPR038301">
    <property type="entry name" value="AraC-like_sf"/>
</dbReference>
<proteinExistence type="predicted"/>